<dbReference type="InterPro" id="IPR006118">
    <property type="entry name" value="Recombinase_CS"/>
</dbReference>
<dbReference type="PROSITE" id="PS00397">
    <property type="entry name" value="RECOMBINASES_1"/>
    <property type="match status" value="1"/>
</dbReference>
<accession>A0ABS8CYB1</accession>
<dbReference type="Gene3D" id="3.40.50.1390">
    <property type="entry name" value="Resolvase, N-terminal catalytic domain"/>
    <property type="match status" value="1"/>
</dbReference>
<evidence type="ECO:0000256" key="4">
    <source>
        <dbReference type="PROSITE-ProRule" id="PRU10137"/>
    </source>
</evidence>
<protein>
    <submittedName>
        <fullName evidence="6">Recombinase family protein</fullName>
    </submittedName>
</protein>
<keyword evidence="1" id="KW-0229">DNA integration</keyword>
<evidence type="ECO:0000256" key="1">
    <source>
        <dbReference type="ARBA" id="ARBA00022908"/>
    </source>
</evidence>
<comment type="caution">
    <text evidence="6">The sequence shown here is derived from an EMBL/GenBank/DDBJ whole genome shotgun (WGS) entry which is preliminary data.</text>
</comment>
<dbReference type="PANTHER" id="PTHR30461:SF2">
    <property type="entry name" value="SERINE RECOMBINASE PINE-RELATED"/>
    <property type="match status" value="1"/>
</dbReference>
<proteinExistence type="predicted"/>
<dbReference type="SMART" id="SM00857">
    <property type="entry name" value="Resolvase"/>
    <property type="match status" value="1"/>
</dbReference>
<dbReference type="SUPFAM" id="SSF53041">
    <property type="entry name" value="Resolvase-like"/>
    <property type="match status" value="1"/>
</dbReference>
<dbReference type="InterPro" id="IPR036162">
    <property type="entry name" value="Resolvase-like_N_sf"/>
</dbReference>
<keyword evidence="7" id="KW-1185">Reference proteome</keyword>
<gene>
    <name evidence="6" type="ORF">LIP50_09625</name>
</gene>
<evidence type="ECO:0000259" key="5">
    <source>
        <dbReference type="PROSITE" id="PS51736"/>
    </source>
</evidence>
<dbReference type="RefSeq" id="WP_226924327.1">
    <property type="nucleotide sequence ID" value="NZ_JAJBMB010000008.1"/>
</dbReference>
<dbReference type="Pfam" id="PF00239">
    <property type="entry name" value="Resolvase"/>
    <property type="match status" value="1"/>
</dbReference>
<sequence>MKNRIYGYARVSTKGQSLDRQIKYLRDYGIEERNIITDTCTGVNFRRTGYNALSKVLLKKGDTLVIPSIDRLGRNKKSTEKAYNNLVDKGVKIVFLDDSELNSDVCKDKDLAVSTYMAEQEYKKIKKRQRQGIDAMPIDENGKKYSIKTGKHIGRPIAEYPSNFEEVYNKWKLKEISSKEAIEELGVKKATFYNLCKRYKK</sequence>
<name>A0ABS8CYB1_9FIRM</name>
<dbReference type="PROSITE" id="PS51736">
    <property type="entry name" value="RECOMBINASES_3"/>
    <property type="match status" value="1"/>
</dbReference>
<dbReference type="PROSITE" id="PS00398">
    <property type="entry name" value="RECOMBINASES_2"/>
    <property type="match status" value="1"/>
</dbReference>
<evidence type="ECO:0000256" key="3">
    <source>
        <dbReference type="ARBA" id="ARBA00023172"/>
    </source>
</evidence>
<dbReference type="Proteomes" id="UP001299409">
    <property type="component" value="Unassembled WGS sequence"/>
</dbReference>
<evidence type="ECO:0000256" key="2">
    <source>
        <dbReference type="ARBA" id="ARBA00023125"/>
    </source>
</evidence>
<feature type="domain" description="Resolvase/invertase-type recombinase catalytic" evidence="5">
    <location>
        <begin position="4"/>
        <end position="140"/>
    </location>
</feature>
<reference evidence="6 7" key="1">
    <citation type="submission" date="2021-10" db="EMBL/GenBank/DDBJ databases">
        <title>Collection of gut derived symbiotic bacterial strains cultured from healthy donors.</title>
        <authorList>
            <person name="Lin H."/>
            <person name="Littmann E."/>
            <person name="Claire K."/>
            <person name="Pamer E."/>
        </authorList>
    </citation>
    <scope>NUCLEOTIDE SEQUENCE [LARGE SCALE GENOMIC DNA]</scope>
    <source>
        <strain evidence="6 7">MSK.17.68</strain>
    </source>
</reference>
<organism evidence="6 7">
    <name type="scientific">Intestinibacter bartlettii</name>
    <dbReference type="NCBI Taxonomy" id="261299"/>
    <lineage>
        <taxon>Bacteria</taxon>
        <taxon>Bacillati</taxon>
        <taxon>Bacillota</taxon>
        <taxon>Clostridia</taxon>
        <taxon>Peptostreptococcales</taxon>
        <taxon>Peptostreptococcaceae</taxon>
        <taxon>Intestinibacter</taxon>
    </lineage>
</organism>
<dbReference type="PANTHER" id="PTHR30461">
    <property type="entry name" value="DNA-INVERTASE FROM LAMBDOID PROPHAGE"/>
    <property type="match status" value="1"/>
</dbReference>
<evidence type="ECO:0000313" key="7">
    <source>
        <dbReference type="Proteomes" id="UP001299409"/>
    </source>
</evidence>
<evidence type="ECO:0000313" key="6">
    <source>
        <dbReference type="EMBL" id="MCB5446459.1"/>
    </source>
</evidence>
<keyword evidence="2" id="KW-0238">DNA-binding</keyword>
<dbReference type="CDD" id="cd03768">
    <property type="entry name" value="SR_ResInv"/>
    <property type="match status" value="1"/>
</dbReference>
<keyword evidence="3" id="KW-0233">DNA recombination</keyword>
<dbReference type="InterPro" id="IPR006119">
    <property type="entry name" value="Resolv_N"/>
</dbReference>
<dbReference type="EMBL" id="JAJBMB010000008">
    <property type="protein sequence ID" value="MCB5446459.1"/>
    <property type="molecule type" value="Genomic_DNA"/>
</dbReference>
<feature type="active site" description="O-(5'-phospho-DNA)-serine intermediate" evidence="4">
    <location>
        <position position="12"/>
    </location>
</feature>
<dbReference type="InterPro" id="IPR050639">
    <property type="entry name" value="SSR_resolvase"/>
</dbReference>